<dbReference type="Gene3D" id="3.40.50.720">
    <property type="entry name" value="NAD(P)-binding Rossmann-like Domain"/>
    <property type="match status" value="1"/>
</dbReference>
<gene>
    <name evidence="7" type="primary">argC</name>
    <name evidence="10" type="ORF">TAO_0126</name>
</gene>
<dbReference type="InterPro" id="IPR058924">
    <property type="entry name" value="AGPR_dimerisation_dom"/>
</dbReference>
<proteinExistence type="inferred from homology"/>
<dbReference type="EC" id="1.2.1.38" evidence="7"/>
<reference evidence="10 11" key="1">
    <citation type="journal article" date="2017" name="ISME J.">
        <title>An acid-tolerant ammonia-oxidizing ?-proteobacterium from soil.</title>
        <authorList>
            <person name="Hayatsu M."/>
            <person name="Tago K."/>
            <person name="Uchiyama I."/>
            <person name="Toyoda A."/>
            <person name="Wang Y."/>
            <person name="Shimomura Y."/>
            <person name="Okubo T."/>
            <person name="Kurisu F."/>
            <person name="Hirono Y."/>
            <person name="Nonaka K."/>
            <person name="Akiyama H."/>
            <person name="Itoh T."/>
            <person name="Takami H."/>
        </authorList>
    </citation>
    <scope>NUCLEOTIDE SEQUENCE [LARGE SCALE GENOMIC DNA]</scope>
    <source>
        <strain evidence="10 11">TAO100</strain>
    </source>
</reference>
<accession>A0A1Q2SK34</accession>
<evidence type="ECO:0000313" key="10">
    <source>
        <dbReference type="EMBL" id="BAW79496.1"/>
    </source>
</evidence>
<dbReference type="Pfam" id="PF01118">
    <property type="entry name" value="Semialdhyde_dh"/>
    <property type="match status" value="1"/>
</dbReference>
<dbReference type="CDD" id="cd23934">
    <property type="entry name" value="AGPR_1_C"/>
    <property type="match status" value="1"/>
</dbReference>
<evidence type="ECO:0000313" key="11">
    <source>
        <dbReference type="Proteomes" id="UP000243679"/>
    </source>
</evidence>
<dbReference type="GO" id="GO:0070401">
    <property type="term" value="F:NADP+ binding"/>
    <property type="evidence" value="ECO:0007669"/>
    <property type="project" value="InterPro"/>
</dbReference>
<dbReference type="Proteomes" id="UP000243679">
    <property type="component" value="Chromosome"/>
</dbReference>
<evidence type="ECO:0000259" key="9">
    <source>
        <dbReference type="SMART" id="SM00859"/>
    </source>
</evidence>
<evidence type="ECO:0000256" key="7">
    <source>
        <dbReference type="HAMAP-Rule" id="MF_00150"/>
    </source>
</evidence>
<evidence type="ECO:0000256" key="2">
    <source>
        <dbReference type="ARBA" id="ARBA00022571"/>
    </source>
</evidence>
<comment type="catalytic activity">
    <reaction evidence="6 7">
        <text>N-acetyl-L-glutamate 5-semialdehyde + phosphate + NADP(+) = N-acetyl-L-glutamyl 5-phosphate + NADPH + H(+)</text>
        <dbReference type="Rhea" id="RHEA:21588"/>
        <dbReference type="ChEBI" id="CHEBI:15378"/>
        <dbReference type="ChEBI" id="CHEBI:29123"/>
        <dbReference type="ChEBI" id="CHEBI:43474"/>
        <dbReference type="ChEBI" id="CHEBI:57783"/>
        <dbReference type="ChEBI" id="CHEBI:57936"/>
        <dbReference type="ChEBI" id="CHEBI:58349"/>
        <dbReference type="EC" id="1.2.1.38"/>
    </reaction>
</comment>
<dbReference type="AlphaFoldDB" id="A0A1Q2SK34"/>
<evidence type="ECO:0000256" key="5">
    <source>
        <dbReference type="ARBA" id="ARBA00023002"/>
    </source>
</evidence>
<dbReference type="UniPathway" id="UPA00068">
    <property type="reaction ID" value="UER00108"/>
</dbReference>
<dbReference type="GO" id="GO:0003942">
    <property type="term" value="F:N-acetyl-gamma-glutamyl-phosphate reductase activity"/>
    <property type="evidence" value="ECO:0007669"/>
    <property type="project" value="UniProtKB-UniRule"/>
</dbReference>
<dbReference type="Pfam" id="PF22698">
    <property type="entry name" value="Semialdhyde_dhC_1"/>
    <property type="match status" value="1"/>
</dbReference>
<dbReference type="EMBL" id="AP014836">
    <property type="protein sequence ID" value="BAW79496.1"/>
    <property type="molecule type" value="Genomic_DNA"/>
</dbReference>
<dbReference type="InterPro" id="IPR050085">
    <property type="entry name" value="AGPR"/>
</dbReference>
<keyword evidence="7" id="KW-0963">Cytoplasm</keyword>
<dbReference type="InterPro" id="IPR023013">
    <property type="entry name" value="AGPR_AS"/>
</dbReference>
<keyword evidence="3 7" id="KW-0028">Amino-acid biosynthesis</keyword>
<comment type="function">
    <text evidence="7">Catalyzes the NADPH-dependent reduction of N-acetyl-5-glutamyl phosphate to yield N-acetyl-L-glutamate 5-semialdehyde.</text>
</comment>
<evidence type="ECO:0000256" key="1">
    <source>
        <dbReference type="ARBA" id="ARBA00004862"/>
    </source>
</evidence>
<dbReference type="PANTHER" id="PTHR32338:SF10">
    <property type="entry name" value="N-ACETYL-GAMMA-GLUTAMYL-PHOSPHATE REDUCTASE, CHLOROPLASTIC-RELATED"/>
    <property type="match status" value="1"/>
</dbReference>
<dbReference type="GO" id="GO:0051287">
    <property type="term" value="F:NAD binding"/>
    <property type="evidence" value="ECO:0007669"/>
    <property type="project" value="InterPro"/>
</dbReference>
<dbReference type="CDD" id="cd17895">
    <property type="entry name" value="AGPR_1_N"/>
    <property type="match status" value="1"/>
</dbReference>
<dbReference type="GO" id="GO:0006526">
    <property type="term" value="P:L-arginine biosynthetic process"/>
    <property type="evidence" value="ECO:0007669"/>
    <property type="project" value="UniProtKB-UniRule"/>
</dbReference>
<comment type="similarity">
    <text evidence="7">Belongs to the NAGSA dehydrogenase family. Type 1 subfamily.</text>
</comment>
<evidence type="ECO:0000256" key="3">
    <source>
        <dbReference type="ARBA" id="ARBA00022605"/>
    </source>
</evidence>
<evidence type="ECO:0000256" key="6">
    <source>
        <dbReference type="ARBA" id="ARBA00050557"/>
    </source>
</evidence>
<keyword evidence="5 7" id="KW-0560">Oxidoreductase</keyword>
<comment type="pathway">
    <text evidence="1 7">Amino-acid biosynthesis; L-arginine biosynthesis; N(2)-acetyl-L-ornithine from L-glutamate: step 3/4.</text>
</comment>
<dbReference type="SUPFAM" id="SSF51735">
    <property type="entry name" value="NAD(P)-binding Rossmann-fold domains"/>
    <property type="match status" value="1"/>
</dbReference>
<dbReference type="RefSeq" id="WP_096526157.1">
    <property type="nucleotide sequence ID" value="NZ_AP014836.1"/>
</dbReference>
<keyword evidence="4 7" id="KW-0521">NADP</keyword>
<dbReference type="SMART" id="SM00859">
    <property type="entry name" value="Semialdhyde_dh"/>
    <property type="match status" value="1"/>
</dbReference>
<dbReference type="HAMAP" id="MF_00150">
    <property type="entry name" value="ArgC_type1"/>
    <property type="match status" value="1"/>
</dbReference>
<dbReference type="InterPro" id="IPR000706">
    <property type="entry name" value="AGPR_type-1"/>
</dbReference>
<protein>
    <recommendedName>
        <fullName evidence="7">N-acetyl-gamma-glutamyl-phosphate reductase</fullName>
        <shortName evidence="7">AGPR</shortName>
        <ecNumber evidence="7">1.2.1.38</ecNumber>
    </recommendedName>
    <alternativeName>
        <fullName evidence="7">N-acetyl-glutamate semialdehyde dehydrogenase</fullName>
        <shortName evidence="7">NAGSA dehydrogenase</shortName>
    </alternativeName>
</protein>
<dbReference type="OrthoDB" id="9801289at2"/>
<comment type="subcellular location">
    <subcellularLocation>
        <location evidence="7">Cytoplasm</location>
    </subcellularLocation>
</comment>
<dbReference type="PANTHER" id="PTHR32338">
    <property type="entry name" value="N-ACETYL-GAMMA-GLUTAMYL-PHOSPHATE REDUCTASE, CHLOROPLASTIC-RELATED-RELATED"/>
    <property type="match status" value="1"/>
</dbReference>
<evidence type="ECO:0000256" key="8">
    <source>
        <dbReference type="PROSITE-ProRule" id="PRU10010"/>
    </source>
</evidence>
<dbReference type="PROSITE" id="PS01224">
    <property type="entry name" value="ARGC"/>
    <property type="match status" value="1"/>
</dbReference>
<dbReference type="KEGG" id="ntt:TAO_0126"/>
<sequence length="344" mass="37656">MIKVGVIGGTGYTGIELLRLLSNHPNVEIVAITSRTKAGTAVSDLFPNLRGHVNLQFIKPNLAQLAQECDVVLFATPHGVAMEMVPELIARNTRVIDLSADFRLSDPTVWERWYGHPHTAPNLLTEAVYGLPEINREAIRQAQLIACPGCYPTTVQLGFLPLLEQGLVDPNHLIADAKSGVSGAGRKAAIATLLCEASENFKAYSVSGHRHHPEIVQGLSRISKSAIHLTFVPHLTPMIRGIHATLYAQLQKEIDLQSLYEQRYAKSPFVDVLPPKSHPETRSVRGTNMCRLAIHRPSVEDNTIVILSVTDNLVRGASGQAIQNMNLMFNLKETSGLNDIAIIP</sequence>
<feature type="active site" evidence="7 8">
    <location>
        <position position="150"/>
    </location>
</feature>
<organism evidence="10 11">
    <name type="scientific">Candidatus Nitrosoglobus terrae</name>
    <dbReference type="NCBI Taxonomy" id="1630141"/>
    <lineage>
        <taxon>Bacteria</taxon>
        <taxon>Pseudomonadati</taxon>
        <taxon>Pseudomonadota</taxon>
        <taxon>Gammaproteobacteria</taxon>
        <taxon>Chromatiales</taxon>
        <taxon>Chromatiaceae</taxon>
        <taxon>Candidatus Nitrosoglobus</taxon>
    </lineage>
</organism>
<feature type="domain" description="Semialdehyde dehydrogenase NAD-binding" evidence="9">
    <location>
        <begin position="3"/>
        <end position="142"/>
    </location>
</feature>
<dbReference type="SUPFAM" id="SSF55347">
    <property type="entry name" value="Glyceraldehyde-3-phosphate dehydrogenase-like, C-terminal domain"/>
    <property type="match status" value="1"/>
</dbReference>
<dbReference type="Gene3D" id="3.30.360.10">
    <property type="entry name" value="Dihydrodipicolinate Reductase, domain 2"/>
    <property type="match status" value="1"/>
</dbReference>
<dbReference type="NCBIfam" id="TIGR01850">
    <property type="entry name" value="argC"/>
    <property type="match status" value="1"/>
</dbReference>
<name>A0A1Q2SK34_9GAMM</name>
<dbReference type="InterPro" id="IPR000534">
    <property type="entry name" value="Semialdehyde_DH_NAD-bd"/>
</dbReference>
<evidence type="ECO:0000256" key="4">
    <source>
        <dbReference type="ARBA" id="ARBA00022857"/>
    </source>
</evidence>
<dbReference type="InterPro" id="IPR036291">
    <property type="entry name" value="NAD(P)-bd_dom_sf"/>
</dbReference>
<keyword evidence="2 7" id="KW-0055">Arginine biosynthesis</keyword>
<dbReference type="FunFam" id="3.30.360.10:FF:000014">
    <property type="entry name" value="N-acetyl-gamma-glutamyl-phosphate reductase"/>
    <property type="match status" value="1"/>
</dbReference>
<keyword evidence="11" id="KW-1185">Reference proteome</keyword>
<dbReference type="GO" id="GO:0005737">
    <property type="term" value="C:cytoplasm"/>
    <property type="evidence" value="ECO:0007669"/>
    <property type="project" value="UniProtKB-SubCell"/>
</dbReference>